<feature type="signal peptide" evidence="1">
    <location>
        <begin position="1"/>
        <end position="20"/>
    </location>
</feature>
<evidence type="ECO:0000313" key="2">
    <source>
        <dbReference type="EMBL" id="JAV47653.1"/>
    </source>
</evidence>
<name>A0A1W7R919_9SCOR</name>
<accession>A0A1W7R919</accession>
<proteinExistence type="predicted"/>
<sequence>MKLFVISLLLALYLSRESCGDTDQPECDVSDCVCDNIRCITEKIQKSTIENELKRCCKLYVQNSQGHNRDPDECTKREGFFNVWECSGRMTEKCRRKTFVYFLNATSYTGTFFHRVRQRLTLPASEDGCDEYVDNYIEVVVDVCKSNTIPELQATCYMYRTLYG</sequence>
<evidence type="ECO:0000256" key="1">
    <source>
        <dbReference type="SAM" id="SignalP"/>
    </source>
</evidence>
<reference evidence="2" key="1">
    <citation type="submission" date="2016-11" db="EMBL/GenBank/DDBJ databases">
        <title>Venom-gland transcriptomics and venom proteomics of the black-back scorpion (Hadrurus spadix) reveal detectability challenges and an unexplored realm of animal toxin diversity.</title>
        <authorList>
            <person name="Rokyta D.R."/>
            <person name="Ward M.J."/>
        </authorList>
    </citation>
    <scope>NUCLEOTIDE SEQUENCE</scope>
    <source>
        <tissue evidence="2">Venom gland</tissue>
    </source>
</reference>
<dbReference type="EMBL" id="GFAH01000736">
    <property type="protein sequence ID" value="JAV47653.1"/>
    <property type="molecule type" value="Transcribed_RNA"/>
</dbReference>
<keyword evidence="1" id="KW-0732">Signal</keyword>
<dbReference type="AlphaFoldDB" id="A0A1W7R919"/>
<organism evidence="2">
    <name type="scientific">Hadrurus spadix</name>
    <dbReference type="NCBI Taxonomy" id="141984"/>
    <lineage>
        <taxon>Eukaryota</taxon>
        <taxon>Metazoa</taxon>
        <taxon>Ecdysozoa</taxon>
        <taxon>Arthropoda</taxon>
        <taxon>Chelicerata</taxon>
        <taxon>Arachnida</taxon>
        <taxon>Scorpiones</taxon>
        <taxon>Iurida</taxon>
        <taxon>Iuroidea</taxon>
        <taxon>Hadrurus</taxon>
    </lineage>
</organism>
<feature type="chain" id="PRO_5013162393" evidence="1">
    <location>
        <begin position="21"/>
        <end position="164"/>
    </location>
</feature>
<protein>
    <submittedName>
        <fullName evidence="2">Venom protein</fullName>
    </submittedName>
</protein>